<feature type="transmembrane region" description="Helical" evidence="1">
    <location>
        <begin position="183"/>
        <end position="202"/>
    </location>
</feature>
<dbReference type="Pfam" id="PF14023">
    <property type="entry name" value="Bestrophin-like"/>
    <property type="match status" value="1"/>
</dbReference>
<name>A0A517XL73_9BACT</name>
<gene>
    <name evidence="2" type="ORF">ETAA1_01450</name>
</gene>
<evidence type="ECO:0000313" key="3">
    <source>
        <dbReference type="Proteomes" id="UP000319576"/>
    </source>
</evidence>
<dbReference type="AlphaFoldDB" id="A0A517XL73"/>
<evidence type="ECO:0000256" key="1">
    <source>
        <dbReference type="SAM" id="Phobius"/>
    </source>
</evidence>
<sequence length="254" mass="26934">MSALAISTAVLVCIFASAVAGVRLRPRFPDAHVNADTKDTVTLIMGVVGTLTGIVLGLLVTSAKSSFDAQRDGVARLAANVVVTDRALAHYGPEAREARAALRDSACDLVRRTWPAEPAPPGTPAEPVGADGRYDEVYDRVLALQPKTDAQRTTQAQAVTVLHDTAQLRGQLRSHGGSSIPPVFLVLIVAWLAVMFAAYSLFAPRHATTFVVLFLGAFVVSSAVFLILELDQGFGGVIRIPSQPLRDAVLQLGK</sequence>
<proteinExistence type="predicted"/>
<evidence type="ECO:0008006" key="4">
    <source>
        <dbReference type="Google" id="ProtNLM"/>
    </source>
</evidence>
<keyword evidence="1" id="KW-1133">Transmembrane helix</keyword>
<keyword evidence="1" id="KW-0812">Transmembrane</keyword>
<organism evidence="2 3">
    <name type="scientific">Urbifossiella limnaea</name>
    <dbReference type="NCBI Taxonomy" id="2528023"/>
    <lineage>
        <taxon>Bacteria</taxon>
        <taxon>Pseudomonadati</taxon>
        <taxon>Planctomycetota</taxon>
        <taxon>Planctomycetia</taxon>
        <taxon>Gemmatales</taxon>
        <taxon>Gemmataceae</taxon>
        <taxon>Urbifossiella</taxon>
    </lineage>
</organism>
<dbReference type="RefSeq" id="WP_202920564.1">
    <property type="nucleotide sequence ID" value="NZ_CP036273.1"/>
</dbReference>
<reference evidence="2 3" key="1">
    <citation type="submission" date="2019-02" db="EMBL/GenBank/DDBJ databases">
        <title>Deep-cultivation of Planctomycetes and their phenomic and genomic characterization uncovers novel biology.</title>
        <authorList>
            <person name="Wiegand S."/>
            <person name="Jogler M."/>
            <person name="Boedeker C."/>
            <person name="Pinto D."/>
            <person name="Vollmers J."/>
            <person name="Rivas-Marin E."/>
            <person name="Kohn T."/>
            <person name="Peeters S.H."/>
            <person name="Heuer A."/>
            <person name="Rast P."/>
            <person name="Oberbeckmann S."/>
            <person name="Bunk B."/>
            <person name="Jeske O."/>
            <person name="Meyerdierks A."/>
            <person name="Storesund J.E."/>
            <person name="Kallscheuer N."/>
            <person name="Luecker S."/>
            <person name="Lage O.M."/>
            <person name="Pohl T."/>
            <person name="Merkel B.J."/>
            <person name="Hornburger P."/>
            <person name="Mueller R.-W."/>
            <person name="Bruemmer F."/>
            <person name="Labrenz M."/>
            <person name="Spormann A.M."/>
            <person name="Op den Camp H."/>
            <person name="Overmann J."/>
            <person name="Amann R."/>
            <person name="Jetten M.S.M."/>
            <person name="Mascher T."/>
            <person name="Medema M.H."/>
            <person name="Devos D.P."/>
            <person name="Kaster A.-K."/>
            <person name="Ovreas L."/>
            <person name="Rohde M."/>
            <person name="Galperin M.Y."/>
            <person name="Jogler C."/>
        </authorList>
    </citation>
    <scope>NUCLEOTIDE SEQUENCE [LARGE SCALE GENOMIC DNA]</scope>
    <source>
        <strain evidence="2 3">ETA_A1</strain>
    </source>
</reference>
<keyword evidence="3" id="KW-1185">Reference proteome</keyword>
<dbReference type="Proteomes" id="UP000319576">
    <property type="component" value="Chromosome"/>
</dbReference>
<evidence type="ECO:0000313" key="2">
    <source>
        <dbReference type="EMBL" id="QDU18262.1"/>
    </source>
</evidence>
<keyword evidence="1" id="KW-0472">Membrane</keyword>
<accession>A0A517XL73</accession>
<feature type="transmembrane region" description="Helical" evidence="1">
    <location>
        <begin position="208"/>
        <end position="228"/>
    </location>
</feature>
<dbReference type="InterPro" id="IPR025333">
    <property type="entry name" value="DUF4239"/>
</dbReference>
<dbReference type="EMBL" id="CP036273">
    <property type="protein sequence ID" value="QDU18262.1"/>
    <property type="molecule type" value="Genomic_DNA"/>
</dbReference>
<feature type="transmembrane region" description="Helical" evidence="1">
    <location>
        <begin position="42"/>
        <end position="61"/>
    </location>
</feature>
<dbReference type="KEGG" id="uli:ETAA1_01450"/>
<protein>
    <recommendedName>
        <fullName evidence="4">DUF4239 domain-containing protein</fullName>
    </recommendedName>
</protein>